<proteinExistence type="predicted"/>
<evidence type="ECO:0000313" key="3">
    <source>
        <dbReference type="Proteomes" id="UP000093757"/>
    </source>
</evidence>
<organism evidence="1 3">
    <name type="scientific">Mycobacterium gordonae</name>
    <dbReference type="NCBI Taxonomy" id="1778"/>
    <lineage>
        <taxon>Bacteria</taxon>
        <taxon>Bacillati</taxon>
        <taxon>Actinomycetota</taxon>
        <taxon>Actinomycetes</taxon>
        <taxon>Mycobacteriales</taxon>
        <taxon>Mycobacteriaceae</taxon>
        <taxon>Mycobacterium</taxon>
    </lineage>
</organism>
<dbReference type="Proteomes" id="UP000093757">
    <property type="component" value="Unassembled WGS sequence"/>
</dbReference>
<comment type="caution">
    <text evidence="1">The sequence shown here is derived from an EMBL/GenBank/DDBJ whole genome shotgun (WGS) entry which is preliminary data.</text>
</comment>
<dbReference type="Proteomes" id="UP000193928">
    <property type="component" value="Unassembled WGS sequence"/>
</dbReference>
<name>A0A1A6BP69_MYCGO</name>
<dbReference type="EMBL" id="LQOY01000019">
    <property type="protein sequence ID" value="ORV95680.1"/>
    <property type="molecule type" value="Genomic_DNA"/>
</dbReference>
<accession>A0A1A6BP69</accession>
<dbReference type="AlphaFoldDB" id="A0A1A6BP69"/>
<gene>
    <name evidence="1" type="ORF">A9W98_06320</name>
    <name evidence="2" type="ORF">AWC08_14525</name>
</gene>
<protein>
    <submittedName>
        <fullName evidence="1">Uncharacterized protein</fullName>
    </submittedName>
</protein>
<evidence type="ECO:0000313" key="2">
    <source>
        <dbReference type="EMBL" id="ORV95680.1"/>
    </source>
</evidence>
<dbReference type="EMBL" id="MAEM01000007">
    <property type="protein sequence ID" value="OBS04086.1"/>
    <property type="molecule type" value="Genomic_DNA"/>
</dbReference>
<reference evidence="2 4" key="1">
    <citation type="submission" date="2016-01" db="EMBL/GenBank/DDBJ databases">
        <title>The new phylogeny of the genus Mycobacterium.</title>
        <authorList>
            <person name="Tarcisio F."/>
            <person name="Conor M."/>
            <person name="Antonella G."/>
            <person name="Elisabetta G."/>
            <person name="Giulia F.S."/>
            <person name="Sara T."/>
            <person name="Anna F."/>
            <person name="Clotilde B."/>
            <person name="Roberto B."/>
            <person name="Veronica D.S."/>
            <person name="Fabio R."/>
            <person name="Monica P."/>
            <person name="Olivier J."/>
            <person name="Enrico T."/>
            <person name="Nicola S."/>
        </authorList>
    </citation>
    <scope>NUCLEOTIDE SEQUENCE [LARGE SCALE GENOMIC DNA]</scope>
    <source>
        <strain evidence="2 4">DSM 44160</strain>
    </source>
</reference>
<evidence type="ECO:0000313" key="1">
    <source>
        <dbReference type="EMBL" id="OBS04086.1"/>
    </source>
</evidence>
<keyword evidence="4" id="KW-1185">Reference proteome</keyword>
<evidence type="ECO:0000313" key="4">
    <source>
        <dbReference type="Proteomes" id="UP000193928"/>
    </source>
</evidence>
<reference evidence="1 3" key="2">
    <citation type="submission" date="2016-06" db="EMBL/GenBank/DDBJ databases">
        <authorList>
            <person name="Kjaerup R.B."/>
            <person name="Dalgaard T.S."/>
            <person name="Juul-Madsen H.R."/>
        </authorList>
    </citation>
    <scope>NUCLEOTIDE SEQUENCE [LARGE SCALE GENOMIC DNA]</scope>
    <source>
        <strain evidence="1 3">1245752.6</strain>
    </source>
</reference>
<sequence length="63" mass="6489">MKVATGCGLDRKSMSTCHQPVSELDVAGGLAEVLSGWGCPCSWPVMLAATVRAARSAKQSPIA</sequence>